<dbReference type="EMBL" id="JAIWYP010000002">
    <property type="protein sequence ID" value="KAH3865255.1"/>
    <property type="molecule type" value="Genomic_DNA"/>
</dbReference>
<reference evidence="1" key="1">
    <citation type="journal article" date="2019" name="bioRxiv">
        <title>The Genome of the Zebra Mussel, Dreissena polymorpha: A Resource for Invasive Species Research.</title>
        <authorList>
            <person name="McCartney M.A."/>
            <person name="Auch B."/>
            <person name="Kono T."/>
            <person name="Mallez S."/>
            <person name="Zhang Y."/>
            <person name="Obille A."/>
            <person name="Becker A."/>
            <person name="Abrahante J.E."/>
            <person name="Garbe J."/>
            <person name="Badalamenti J.P."/>
            <person name="Herman A."/>
            <person name="Mangelson H."/>
            <person name="Liachko I."/>
            <person name="Sullivan S."/>
            <person name="Sone E.D."/>
            <person name="Koren S."/>
            <person name="Silverstein K.A.T."/>
            <person name="Beckman K.B."/>
            <person name="Gohl D.M."/>
        </authorList>
    </citation>
    <scope>NUCLEOTIDE SEQUENCE</scope>
    <source>
        <strain evidence="1">Duluth1</strain>
        <tissue evidence="1">Whole animal</tissue>
    </source>
</reference>
<evidence type="ECO:0000313" key="1">
    <source>
        <dbReference type="EMBL" id="KAH3865255.1"/>
    </source>
</evidence>
<sequence>MHFVITAPASCLNGPQDLATGRYRMSFSRSYHLGHFLRLLDLKVGNINMLNGEFVSTPVRSN</sequence>
<gene>
    <name evidence="1" type="ORF">DPMN_028294</name>
</gene>
<accession>A0A9D4LW20</accession>
<proteinExistence type="predicted"/>
<evidence type="ECO:0000313" key="2">
    <source>
        <dbReference type="Proteomes" id="UP000828390"/>
    </source>
</evidence>
<name>A0A9D4LW20_DREPO</name>
<protein>
    <submittedName>
        <fullName evidence="1">Uncharacterized protein</fullName>
    </submittedName>
</protein>
<dbReference type="Proteomes" id="UP000828390">
    <property type="component" value="Unassembled WGS sequence"/>
</dbReference>
<comment type="caution">
    <text evidence="1">The sequence shown here is derived from an EMBL/GenBank/DDBJ whole genome shotgun (WGS) entry which is preliminary data.</text>
</comment>
<keyword evidence="2" id="KW-1185">Reference proteome</keyword>
<dbReference type="AlphaFoldDB" id="A0A9D4LW20"/>
<reference evidence="1" key="2">
    <citation type="submission" date="2020-11" db="EMBL/GenBank/DDBJ databases">
        <authorList>
            <person name="McCartney M.A."/>
            <person name="Auch B."/>
            <person name="Kono T."/>
            <person name="Mallez S."/>
            <person name="Becker A."/>
            <person name="Gohl D.M."/>
            <person name="Silverstein K.A.T."/>
            <person name="Koren S."/>
            <person name="Bechman K.B."/>
            <person name="Herman A."/>
            <person name="Abrahante J.E."/>
            <person name="Garbe J."/>
        </authorList>
    </citation>
    <scope>NUCLEOTIDE SEQUENCE</scope>
    <source>
        <strain evidence="1">Duluth1</strain>
        <tissue evidence="1">Whole animal</tissue>
    </source>
</reference>
<organism evidence="1 2">
    <name type="scientific">Dreissena polymorpha</name>
    <name type="common">Zebra mussel</name>
    <name type="synonym">Mytilus polymorpha</name>
    <dbReference type="NCBI Taxonomy" id="45954"/>
    <lineage>
        <taxon>Eukaryota</taxon>
        <taxon>Metazoa</taxon>
        <taxon>Spiralia</taxon>
        <taxon>Lophotrochozoa</taxon>
        <taxon>Mollusca</taxon>
        <taxon>Bivalvia</taxon>
        <taxon>Autobranchia</taxon>
        <taxon>Heteroconchia</taxon>
        <taxon>Euheterodonta</taxon>
        <taxon>Imparidentia</taxon>
        <taxon>Neoheterodontei</taxon>
        <taxon>Myida</taxon>
        <taxon>Dreissenoidea</taxon>
        <taxon>Dreissenidae</taxon>
        <taxon>Dreissena</taxon>
    </lineage>
</organism>